<organism evidence="1 2">
    <name type="scientific">Funneliformis caledonium</name>
    <dbReference type="NCBI Taxonomy" id="1117310"/>
    <lineage>
        <taxon>Eukaryota</taxon>
        <taxon>Fungi</taxon>
        <taxon>Fungi incertae sedis</taxon>
        <taxon>Mucoromycota</taxon>
        <taxon>Glomeromycotina</taxon>
        <taxon>Glomeromycetes</taxon>
        <taxon>Glomerales</taxon>
        <taxon>Glomeraceae</taxon>
        <taxon>Funneliformis</taxon>
    </lineage>
</organism>
<evidence type="ECO:0000313" key="1">
    <source>
        <dbReference type="EMBL" id="CAG8591798.1"/>
    </source>
</evidence>
<protein>
    <submittedName>
        <fullName evidence="1">10385_t:CDS:1</fullName>
    </submittedName>
</protein>
<reference evidence="1" key="1">
    <citation type="submission" date="2021-06" db="EMBL/GenBank/DDBJ databases">
        <authorList>
            <person name="Kallberg Y."/>
            <person name="Tangrot J."/>
            <person name="Rosling A."/>
        </authorList>
    </citation>
    <scope>NUCLEOTIDE SEQUENCE</scope>
    <source>
        <strain evidence="1">UK204</strain>
    </source>
</reference>
<keyword evidence="2" id="KW-1185">Reference proteome</keyword>
<dbReference type="AlphaFoldDB" id="A0A9N9GC05"/>
<accession>A0A9N9GC05</accession>
<sequence length="99" mass="11578">MKLETLLNLQERVLNIQLPNTNFKIDDGTTVRPMLVTRSSTISCNNTPCIDPEEEIDRLKDQVEQWKSQLKKLLRETFERQALSQQSNQLSRAQIYDND</sequence>
<comment type="caution">
    <text evidence="1">The sequence shown here is derived from an EMBL/GenBank/DDBJ whole genome shotgun (WGS) entry which is preliminary data.</text>
</comment>
<dbReference type="Proteomes" id="UP000789570">
    <property type="component" value="Unassembled WGS sequence"/>
</dbReference>
<proteinExistence type="predicted"/>
<evidence type="ECO:0000313" key="2">
    <source>
        <dbReference type="Proteomes" id="UP000789570"/>
    </source>
</evidence>
<name>A0A9N9GC05_9GLOM</name>
<dbReference type="EMBL" id="CAJVPQ010002305">
    <property type="protein sequence ID" value="CAG8591798.1"/>
    <property type="molecule type" value="Genomic_DNA"/>
</dbReference>
<gene>
    <name evidence="1" type="ORF">FCALED_LOCUS8131</name>
</gene>